<keyword evidence="8" id="KW-1185">Reference proteome</keyword>
<reference evidence="7" key="1">
    <citation type="submission" date="2019-07" db="EMBL/GenBank/DDBJ databases">
        <title>Hyphodiscus hymeniophilus genome sequencing and assembly.</title>
        <authorList>
            <person name="Kramer G."/>
            <person name="Nodwell J."/>
        </authorList>
    </citation>
    <scope>NUCLEOTIDE SEQUENCE</scope>
    <source>
        <strain evidence="7">ATCC 34498</strain>
    </source>
</reference>
<evidence type="ECO:0000256" key="5">
    <source>
        <dbReference type="SAM" id="MobiDB-lite"/>
    </source>
</evidence>
<dbReference type="InterPro" id="IPR004776">
    <property type="entry name" value="Mem_transp_PIN-like"/>
</dbReference>
<feature type="transmembrane region" description="Helical" evidence="6">
    <location>
        <begin position="73"/>
        <end position="98"/>
    </location>
</feature>
<dbReference type="OrthoDB" id="191139at2759"/>
<dbReference type="Proteomes" id="UP000785200">
    <property type="component" value="Unassembled WGS sequence"/>
</dbReference>
<dbReference type="Pfam" id="PF03547">
    <property type="entry name" value="Mem_trans"/>
    <property type="match status" value="1"/>
</dbReference>
<organism evidence="7 8">
    <name type="scientific">Hyphodiscus hymeniophilus</name>
    <dbReference type="NCBI Taxonomy" id="353542"/>
    <lineage>
        <taxon>Eukaryota</taxon>
        <taxon>Fungi</taxon>
        <taxon>Dikarya</taxon>
        <taxon>Ascomycota</taxon>
        <taxon>Pezizomycotina</taxon>
        <taxon>Leotiomycetes</taxon>
        <taxon>Helotiales</taxon>
        <taxon>Hyphodiscaceae</taxon>
        <taxon>Hyphodiscus</taxon>
    </lineage>
</organism>
<feature type="transmembrane region" description="Helical" evidence="6">
    <location>
        <begin position="307"/>
        <end position="325"/>
    </location>
</feature>
<keyword evidence="4 6" id="KW-0472">Membrane</keyword>
<accession>A0A9P6SMM7</accession>
<dbReference type="EMBL" id="VNKQ01000020">
    <property type="protein sequence ID" value="KAG0645089.1"/>
    <property type="molecule type" value="Genomic_DNA"/>
</dbReference>
<keyword evidence="2 6" id="KW-0812">Transmembrane</keyword>
<feature type="transmembrane region" description="Helical" evidence="6">
    <location>
        <begin position="379"/>
        <end position="399"/>
    </location>
</feature>
<gene>
    <name evidence="7" type="ORF">D0Z07_9107</name>
</gene>
<feature type="transmembrane region" description="Helical" evidence="6">
    <location>
        <begin position="254"/>
        <end position="279"/>
    </location>
</feature>
<evidence type="ECO:0000313" key="7">
    <source>
        <dbReference type="EMBL" id="KAG0645089.1"/>
    </source>
</evidence>
<comment type="caution">
    <text evidence="7">The sequence shown here is derived from an EMBL/GenBank/DDBJ whole genome shotgun (WGS) entry which is preliminary data.</text>
</comment>
<evidence type="ECO:0000256" key="1">
    <source>
        <dbReference type="ARBA" id="ARBA00004141"/>
    </source>
</evidence>
<name>A0A9P6SMM7_9HELO</name>
<feature type="transmembrane region" description="Helical" evidence="6">
    <location>
        <begin position="345"/>
        <end position="367"/>
    </location>
</feature>
<feature type="transmembrane region" description="Helical" evidence="6">
    <location>
        <begin position="6"/>
        <end position="31"/>
    </location>
</feature>
<evidence type="ECO:0000256" key="6">
    <source>
        <dbReference type="SAM" id="Phobius"/>
    </source>
</evidence>
<sequence>MAPGGILNSFVAAIQASLSVLLVISYGAIAARFKLLDASSSKSISKICVKIFLPALLLTQLGSEMHAGSAQRYGLILIWALVCHFVSFLIGIAAHLLFGMPDWITAALMFNNTTSYPLLLIQSLDETGILTGLITTDEPTRAAIERAKSYFLVFATVSSCLTFAVGPRLMDSEHAPEPNDDKDEVEDDEEANGDDADASEQTPLFPPQVNLHRDSVVFFPSKPRDASTKPLLSDRRPSMIAKRRWTRLGDRTKWWLLFLYDFLNAPLLGAIVGAVVGLVPALHRAFFADTQDGGIFTAWLTASLKNVGRLFVPLPVVVAGVSLYLSTKKAGDENSNEGTPWLTTLFLLLIRFVLWPVMSIGFIYALARNTDVLGTDPMLWFTMMLMPTGPPAMKLITMVEVMLGPFVNLDYHFITISSYLEHGMASLRSFWQQAIIFCLLISSTTAFWGDRTLFWRDHTVFGDDHKFNKVANLTGELAKPFLRTSDIIYQRSKIDQAATWLNTYPNFVGDGPTGKQIAYSREQALDLTQEVKAYLEEISKGRLELLLEMRDGLLNAALALTGKLIEESPEKYNQPKTGSKSWKIWSWWKEDEHDRNLAKSLEDLEDICYSTGKKLGTALEEGPDLLATFQSNLARYHSLMRSYGVKSVQVPWYQYLFGGNFRNSQKVCRLLQKWDEVASIRITQSSFLKSLEKAIARLQAIFDTKASWSSRAGSAEEKNRVVQDLIAELNYQILASSWEDEG</sequence>
<evidence type="ECO:0000313" key="8">
    <source>
        <dbReference type="Proteomes" id="UP000785200"/>
    </source>
</evidence>
<comment type="subcellular location">
    <subcellularLocation>
        <location evidence="1">Membrane</location>
        <topology evidence="1">Multi-pass membrane protein</topology>
    </subcellularLocation>
</comment>
<dbReference type="PANTHER" id="PTHR31794:SF4">
    <property type="entry name" value="AUXIN EFFLUX TRANSPORTER FAMILY PROTEIN (EUROFUNG)"/>
    <property type="match status" value="1"/>
</dbReference>
<dbReference type="GO" id="GO:0005783">
    <property type="term" value="C:endoplasmic reticulum"/>
    <property type="evidence" value="ECO:0007669"/>
    <property type="project" value="TreeGrafter"/>
</dbReference>
<keyword evidence="3 6" id="KW-1133">Transmembrane helix</keyword>
<proteinExistence type="predicted"/>
<feature type="transmembrane region" description="Helical" evidence="6">
    <location>
        <begin position="430"/>
        <end position="449"/>
    </location>
</feature>
<dbReference type="GO" id="GO:0055085">
    <property type="term" value="P:transmembrane transport"/>
    <property type="evidence" value="ECO:0007669"/>
    <property type="project" value="InterPro"/>
</dbReference>
<protein>
    <submittedName>
        <fullName evidence="7">Uncharacterized protein</fullName>
    </submittedName>
</protein>
<dbReference type="PANTHER" id="PTHR31794">
    <property type="entry name" value="AUXIN EFFLUX TRANSPORTER FAMILY PROTEIN (EUROFUNG)"/>
    <property type="match status" value="1"/>
</dbReference>
<evidence type="ECO:0000256" key="3">
    <source>
        <dbReference type="ARBA" id="ARBA00022989"/>
    </source>
</evidence>
<dbReference type="AlphaFoldDB" id="A0A9P6SMM7"/>
<dbReference type="GO" id="GO:0016020">
    <property type="term" value="C:membrane"/>
    <property type="evidence" value="ECO:0007669"/>
    <property type="project" value="UniProtKB-SubCell"/>
</dbReference>
<feature type="compositionally biased region" description="Acidic residues" evidence="5">
    <location>
        <begin position="180"/>
        <end position="198"/>
    </location>
</feature>
<evidence type="ECO:0000256" key="2">
    <source>
        <dbReference type="ARBA" id="ARBA00022692"/>
    </source>
</evidence>
<evidence type="ECO:0000256" key="4">
    <source>
        <dbReference type="ARBA" id="ARBA00023136"/>
    </source>
</evidence>
<feature type="region of interest" description="Disordered" evidence="5">
    <location>
        <begin position="171"/>
        <end position="207"/>
    </location>
</feature>